<sequence length="251" mass="25714">GGAGRRAACAPAAPRHGGAAGLRAAPRPDRGRGGRAGAAVGRGQAQAVVRLRRGGGLHRCATPPAPAADARPPHAVRADRARRRGGLVAAARLRPAHRLLGDGPVPARCPPDGDRRGCGHRRPGRAARGGAAGVVRRGPAGLGRRGRRGLVLRPARGDRQAHLPALRGAHRARPVDLAHRDRLPRRERSAPRAAAAQGQADVVRHAEPGLGGAARRPAVAVRPHPGRRAAVAPDPRPAVQGHAEVPAAAAL</sequence>
<feature type="compositionally biased region" description="Low complexity" evidence="1">
    <location>
        <begin position="37"/>
        <end position="49"/>
    </location>
</feature>
<feature type="non-terminal residue" evidence="2">
    <location>
        <position position="251"/>
    </location>
</feature>
<feature type="compositionally biased region" description="Low complexity" evidence="1">
    <location>
        <begin position="191"/>
        <end position="201"/>
    </location>
</feature>
<feature type="region of interest" description="Disordered" evidence="1">
    <location>
        <begin position="169"/>
        <end position="251"/>
    </location>
</feature>
<feature type="compositionally biased region" description="Low complexity" evidence="1">
    <location>
        <begin position="126"/>
        <end position="139"/>
    </location>
</feature>
<proteinExistence type="predicted"/>
<organism evidence="2">
    <name type="scientific">uncultured Frankineae bacterium</name>
    <dbReference type="NCBI Taxonomy" id="437475"/>
    <lineage>
        <taxon>Bacteria</taxon>
        <taxon>Bacillati</taxon>
        <taxon>Actinomycetota</taxon>
        <taxon>Actinomycetes</taxon>
        <taxon>Frankiales</taxon>
        <taxon>environmental samples</taxon>
    </lineage>
</organism>
<feature type="compositionally biased region" description="Low complexity" evidence="1">
    <location>
        <begin position="1"/>
        <end position="25"/>
    </location>
</feature>
<accession>A0A6J4KNR1</accession>
<feature type="compositionally biased region" description="Low complexity" evidence="1">
    <location>
        <begin position="213"/>
        <end position="233"/>
    </location>
</feature>
<dbReference type="AlphaFoldDB" id="A0A6J4KNR1"/>
<reference evidence="2" key="1">
    <citation type="submission" date="2020-02" db="EMBL/GenBank/DDBJ databases">
        <authorList>
            <person name="Meier V. D."/>
        </authorList>
    </citation>
    <scope>NUCLEOTIDE SEQUENCE</scope>
    <source>
        <strain evidence="2">AVDCRST_MAG16</strain>
    </source>
</reference>
<gene>
    <name evidence="2" type="ORF">AVDCRST_MAG16-162</name>
</gene>
<dbReference type="EMBL" id="CADCUE010000013">
    <property type="protein sequence ID" value="CAA9310965.1"/>
    <property type="molecule type" value="Genomic_DNA"/>
</dbReference>
<name>A0A6J4KNR1_9ACTN</name>
<feature type="non-terminal residue" evidence="2">
    <location>
        <position position="1"/>
    </location>
</feature>
<feature type="compositionally biased region" description="Basic and acidic residues" evidence="1">
    <location>
        <begin position="173"/>
        <end position="190"/>
    </location>
</feature>
<feature type="region of interest" description="Disordered" evidence="1">
    <location>
        <begin position="1"/>
        <end position="83"/>
    </location>
</feature>
<evidence type="ECO:0000313" key="2">
    <source>
        <dbReference type="EMBL" id="CAA9310965.1"/>
    </source>
</evidence>
<protein>
    <submittedName>
        <fullName evidence="2">Uncharacterized protein</fullName>
    </submittedName>
</protein>
<feature type="region of interest" description="Disordered" evidence="1">
    <location>
        <begin position="99"/>
        <end position="145"/>
    </location>
</feature>
<evidence type="ECO:0000256" key="1">
    <source>
        <dbReference type="SAM" id="MobiDB-lite"/>
    </source>
</evidence>